<keyword evidence="1" id="KW-0067">ATP-binding</keyword>
<dbReference type="InterPro" id="IPR027417">
    <property type="entry name" value="P-loop_NTPase"/>
</dbReference>
<keyword evidence="1" id="KW-0378">Hydrolase</keyword>
<organism evidence="3 4">
    <name type="scientific">Apatococcus lobatus</name>
    <dbReference type="NCBI Taxonomy" id="904363"/>
    <lineage>
        <taxon>Eukaryota</taxon>
        <taxon>Viridiplantae</taxon>
        <taxon>Chlorophyta</taxon>
        <taxon>core chlorophytes</taxon>
        <taxon>Trebouxiophyceae</taxon>
        <taxon>Chlorellales</taxon>
        <taxon>Chlorellaceae</taxon>
        <taxon>Apatococcus</taxon>
    </lineage>
</organism>
<dbReference type="GO" id="GO:0043139">
    <property type="term" value="F:5'-3' DNA helicase activity"/>
    <property type="evidence" value="ECO:0007669"/>
    <property type="project" value="UniProtKB-EC"/>
</dbReference>
<dbReference type="CDD" id="cd18809">
    <property type="entry name" value="SF1_C_RecD"/>
    <property type="match status" value="1"/>
</dbReference>
<name>A0AAW1QZN1_9CHLO</name>
<dbReference type="GO" id="GO:0000723">
    <property type="term" value="P:telomere maintenance"/>
    <property type="evidence" value="ECO:0007669"/>
    <property type="project" value="InterPro"/>
</dbReference>
<dbReference type="GO" id="GO:0016787">
    <property type="term" value="F:hydrolase activity"/>
    <property type="evidence" value="ECO:0007669"/>
    <property type="project" value="UniProtKB-KW"/>
</dbReference>
<keyword evidence="1" id="KW-0233">DNA recombination</keyword>
<dbReference type="Proteomes" id="UP001438707">
    <property type="component" value="Unassembled WGS sequence"/>
</dbReference>
<dbReference type="AlphaFoldDB" id="A0AAW1QZN1"/>
<keyword evidence="1" id="KW-0347">Helicase</keyword>
<evidence type="ECO:0000313" key="4">
    <source>
        <dbReference type="Proteomes" id="UP001438707"/>
    </source>
</evidence>
<accession>A0AAW1QZN1</accession>
<dbReference type="InterPro" id="IPR010285">
    <property type="entry name" value="DNA_helicase_pif1-like_DEAD"/>
</dbReference>
<evidence type="ECO:0000259" key="2">
    <source>
        <dbReference type="Pfam" id="PF05970"/>
    </source>
</evidence>
<dbReference type="EMBL" id="JALJOS010000019">
    <property type="protein sequence ID" value="KAK9826964.1"/>
    <property type="molecule type" value="Genomic_DNA"/>
</dbReference>
<keyword evidence="1" id="KW-0234">DNA repair</keyword>
<reference evidence="3 4" key="1">
    <citation type="journal article" date="2024" name="Nat. Commun.">
        <title>Phylogenomics reveals the evolutionary origins of lichenization in chlorophyte algae.</title>
        <authorList>
            <person name="Puginier C."/>
            <person name="Libourel C."/>
            <person name="Otte J."/>
            <person name="Skaloud P."/>
            <person name="Haon M."/>
            <person name="Grisel S."/>
            <person name="Petersen M."/>
            <person name="Berrin J.G."/>
            <person name="Delaux P.M."/>
            <person name="Dal Grande F."/>
            <person name="Keller J."/>
        </authorList>
    </citation>
    <scope>NUCLEOTIDE SEQUENCE [LARGE SCALE GENOMIC DNA]</scope>
    <source>
        <strain evidence="3 4">SAG 2145</strain>
    </source>
</reference>
<comment type="cofactor">
    <cofactor evidence="1">
        <name>Mg(2+)</name>
        <dbReference type="ChEBI" id="CHEBI:18420"/>
    </cofactor>
</comment>
<dbReference type="Pfam" id="PF05970">
    <property type="entry name" value="PIF1"/>
    <property type="match status" value="1"/>
</dbReference>
<comment type="similarity">
    <text evidence="1">Belongs to the helicase family.</text>
</comment>
<dbReference type="InterPro" id="IPR051055">
    <property type="entry name" value="PIF1_helicase"/>
</dbReference>
<proteinExistence type="inferred from homology"/>
<dbReference type="EC" id="5.6.2.3" evidence="1"/>
<evidence type="ECO:0000256" key="1">
    <source>
        <dbReference type="RuleBase" id="RU363044"/>
    </source>
</evidence>
<feature type="domain" description="DNA helicase Pif1-like DEAD-box helicase" evidence="2">
    <location>
        <begin position="26"/>
        <end position="157"/>
    </location>
</feature>
<dbReference type="SUPFAM" id="SSF52540">
    <property type="entry name" value="P-loop containing nucleoside triphosphate hydrolases"/>
    <property type="match status" value="2"/>
</dbReference>
<dbReference type="CDD" id="cd18037">
    <property type="entry name" value="DEXSc_Pif1_like"/>
    <property type="match status" value="1"/>
</dbReference>
<dbReference type="PANTHER" id="PTHR47642:SF7">
    <property type="entry name" value="ATP-DEPENDENT DNA HELICASE PIF1"/>
    <property type="match status" value="1"/>
</dbReference>
<dbReference type="PANTHER" id="PTHR47642">
    <property type="entry name" value="ATP-DEPENDENT DNA HELICASE"/>
    <property type="match status" value="1"/>
</dbReference>
<evidence type="ECO:0000313" key="3">
    <source>
        <dbReference type="EMBL" id="KAK9826964.1"/>
    </source>
</evidence>
<comment type="caution">
    <text evidence="3">The sequence shown here is derived from an EMBL/GenBank/DDBJ whole genome shotgun (WGS) entry which is preliminary data.</text>
</comment>
<dbReference type="GO" id="GO:0006281">
    <property type="term" value="P:DNA repair"/>
    <property type="evidence" value="ECO:0007669"/>
    <property type="project" value="UniProtKB-KW"/>
</dbReference>
<comment type="catalytic activity">
    <reaction evidence="1">
        <text>ATP + H2O = ADP + phosphate + H(+)</text>
        <dbReference type="Rhea" id="RHEA:13065"/>
        <dbReference type="ChEBI" id="CHEBI:15377"/>
        <dbReference type="ChEBI" id="CHEBI:15378"/>
        <dbReference type="ChEBI" id="CHEBI:30616"/>
        <dbReference type="ChEBI" id="CHEBI:43474"/>
        <dbReference type="ChEBI" id="CHEBI:456216"/>
        <dbReference type="EC" id="5.6.2.3"/>
    </reaction>
</comment>
<gene>
    <name evidence="3" type="ORF">WJX74_001919</name>
</gene>
<keyword evidence="1" id="KW-0547">Nucleotide-binding</keyword>
<dbReference type="GO" id="GO:0005524">
    <property type="term" value="F:ATP binding"/>
    <property type="evidence" value="ECO:0007669"/>
    <property type="project" value="UniProtKB-KW"/>
</dbReference>
<sequence length="499" mass="55194">MAPPALQWCPDWTPEHRRAIDLFADKRNLFVTGSAGTGKTLLLNHLISLAGTVGVHCTALTGLAALNIRGTTLHKFAGCGLARGDADYLFRNMSYCTKGRWRSARVLFIDEVSMLDADFFEKLDRLARRVRMSPHELFGGIQLVMVGDFFQLPPVGQVAMDGSGGQKRMLFESPAFRDDGVCKILPHEDCAPDNLALVGDPLHRDRKADLKPVTVRMLLAAINAWCLKPFEETTNYHHFIDYHGQAPCMEAIEMVKLTKVFRQKEPELVGLLEAVRLGRVERRHLDVLDALQRPLDADDIRPTKLYPLNSMVDAENARRLAGEECSGPPVTYEALDAGKQPDLKYLIKNCPAAEILVLRVGAQVIHTVNHPSHPDVVNGSRGVVTGFTPDGLPRVKYAACSMDVVTHRWDHCPSPHSTAVTASRTQLPLRLGWSISIHRSQGMSIDFLEVFLDKIFGDGMAYVALSRSTSLAGLRVHSSHVLLERLTANPAVVAFDESM</sequence>
<protein>
    <recommendedName>
        <fullName evidence="1">ATP-dependent DNA helicase</fullName>
        <ecNumber evidence="1">5.6.2.3</ecNumber>
    </recommendedName>
</protein>
<keyword evidence="1" id="KW-0227">DNA damage</keyword>
<dbReference type="GO" id="GO:0006310">
    <property type="term" value="P:DNA recombination"/>
    <property type="evidence" value="ECO:0007669"/>
    <property type="project" value="UniProtKB-KW"/>
</dbReference>
<dbReference type="Gene3D" id="2.30.30.940">
    <property type="match status" value="1"/>
</dbReference>
<dbReference type="Gene3D" id="3.40.50.300">
    <property type="entry name" value="P-loop containing nucleotide triphosphate hydrolases"/>
    <property type="match status" value="3"/>
</dbReference>
<keyword evidence="4" id="KW-1185">Reference proteome</keyword>